<gene>
    <name evidence="2" type="ORF">C1N76_10020</name>
</gene>
<proteinExistence type="predicted"/>
<dbReference type="Proteomes" id="UP000246996">
    <property type="component" value="Chromosome"/>
</dbReference>
<keyword evidence="1" id="KW-0812">Transmembrane</keyword>
<organism evidence="2 3">
    <name type="scientific">Geobacillus thermoleovorans</name>
    <name type="common">Bacillus thermoleovorans</name>
    <dbReference type="NCBI Taxonomy" id="33941"/>
    <lineage>
        <taxon>Bacteria</taxon>
        <taxon>Bacillati</taxon>
        <taxon>Bacillota</taxon>
        <taxon>Bacilli</taxon>
        <taxon>Bacillales</taxon>
        <taxon>Anoxybacillaceae</taxon>
        <taxon>Geobacillus</taxon>
        <taxon>Geobacillus thermoleovorans group</taxon>
    </lineage>
</organism>
<sequence length="60" mass="6954">MVNQHACKIMIFIYCICLFLMVGCEKWKETVSRNDTKLKVNPAFVALADGDRKLIFLDCR</sequence>
<name>A0A2Z3NAT7_GEOTH</name>
<evidence type="ECO:0000313" key="3">
    <source>
        <dbReference type="Proteomes" id="UP000246996"/>
    </source>
</evidence>
<dbReference type="EMBL" id="CP027303">
    <property type="protein sequence ID" value="AWO74809.1"/>
    <property type="molecule type" value="Genomic_DNA"/>
</dbReference>
<dbReference type="AlphaFoldDB" id="A0A2Z3NAT7"/>
<evidence type="ECO:0000256" key="1">
    <source>
        <dbReference type="SAM" id="Phobius"/>
    </source>
</evidence>
<feature type="transmembrane region" description="Helical" evidence="1">
    <location>
        <begin position="6"/>
        <end position="24"/>
    </location>
</feature>
<keyword evidence="1" id="KW-0472">Membrane</keyword>
<evidence type="ECO:0000313" key="2">
    <source>
        <dbReference type="EMBL" id="AWO74809.1"/>
    </source>
</evidence>
<reference evidence="3" key="1">
    <citation type="submission" date="2018-02" db="EMBL/GenBank/DDBJ databases">
        <title>The complete genome of bacterial strain SGAirxxxx.</title>
        <authorList>
            <person name="Schuster S.C."/>
        </authorList>
    </citation>
    <scope>NUCLEOTIDE SEQUENCE [LARGE SCALE GENOMIC DNA]</scope>
    <source>
        <strain evidence="3">SGAir0734</strain>
    </source>
</reference>
<accession>A0A2Z3NAT7</accession>
<protein>
    <submittedName>
        <fullName evidence="2">Uncharacterized protein</fullName>
    </submittedName>
</protein>
<keyword evidence="1" id="KW-1133">Transmembrane helix</keyword>